<proteinExistence type="predicted"/>
<dbReference type="AlphaFoldDB" id="A0AAP0NJD0"/>
<reference evidence="1 2" key="1">
    <citation type="submission" date="2024-01" db="EMBL/GenBank/DDBJ databases">
        <title>Genome assemblies of Stephania.</title>
        <authorList>
            <person name="Yang L."/>
        </authorList>
    </citation>
    <scope>NUCLEOTIDE SEQUENCE [LARGE SCALE GENOMIC DNA]</scope>
    <source>
        <strain evidence="1">QJT</strain>
        <tissue evidence="1">Leaf</tissue>
    </source>
</reference>
<evidence type="ECO:0000313" key="2">
    <source>
        <dbReference type="Proteomes" id="UP001417504"/>
    </source>
</evidence>
<name>A0AAP0NJD0_9MAGN</name>
<keyword evidence="2" id="KW-1185">Reference proteome</keyword>
<protein>
    <submittedName>
        <fullName evidence="1">Uncharacterized protein</fullName>
    </submittedName>
</protein>
<accession>A0AAP0NJD0</accession>
<gene>
    <name evidence="1" type="ORF">Sjap_017373</name>
</gene>
<comment type="caution">
    <text evidence="1">The sequence shown here is derived from an EMBL/GenBank/DDBJ whole genome shotgun (WGS) entry which is preliminary data.</text>
</comment>
<dbReference type="Proteomes" id="UP001417504">
    <property type="component" value="Unassembled WGS sequence"/>
</dbReference>
<evidence type="ECO:0000313" key="1">
    <source>
        <dbReference type="EMBL" id="KAK9109313.1"/>
    </source>
</evidence>
<sequence length="228" mass="26021">MTTALVIDDVKGGPSHQFYIRFFQQCTLSSPTTTIQRLNFQCNRVRQDRFYNSISVALSHHEKVGNGPVDISEGNGFTLPKAQSLEAWCKPRPEILPVSSLNDIQYELFGRIYHIELQMNKKKRVKKWKLNTIFKPHSIKYRPNGLKPILVLARVRGLSTITSDLPTQRLVDQWWSKNPQSPSRGVSLFLAIVLSLLSHSSPPPMANCHLLQRCWRVGHSPEVSRPPE</sequence>
<organism evidence="1 2">
    <name type="scientific">Stephania japonica</name>
    <dbReference type="NCBI Taxonomy" id="461633"/>
    <lineage>
        <taxon>Eukaryota</taxon>
        <taxon>Viridiplantae</taxon>
        <taxon>Streptophyta</taxon>
        <taxon>Embryophyta</taxon>
        <taxon>Tracheophyta</taxon>
        <taxon>Spermatophyta</taxon>
        <taxon>Magnoliopsida</taxon>
        <taxon>Ranunculales</taxon>
        <taxon>Menispermaceae</taxon>
        <taxon>Menispermoideae</taxon>
        <taxon>Cissampelideae</taxon>
        <taxon>Stephania</taxon>
    </lineage>
</organism>
<dbReference type="EMBL" id="JBBNAE010000007">
    <property type="protein sequence ID" value="KAK9109313.1"/>
    <property type="molecule type" value="Genomic_DNA"/>
</dbReference>